<dbReference type="AlphaFoldDB" id="A0A8B8EYW1"/>
<keyword evidence="4 6" id="KW-0472">Membrane</keyword>
<dbReference type="GeneID" id="111137822"/>
<dbReference type="InterPro" id="IPR038050">
    <property type="entry name" value="Neuro_actylchol_rec"/>
</dbReference>
<protein>
    <submittedName>
        <fullName evidence="9">Uncharacterized protein LOC111137822 isoform X1</fullName>
    </submittedName>
</protein>
<evidence type="ECO:0000256" key="1">
    <source>
        <dbReference type="ARBA" id="ARBA00004141"/>
    </source>
</evidence>
<dbReference type="GO" id="GO:0005230">
    <property type="term" value="F:extracellular ligand-gated monoatomic ion channel activity"/>
    <property type="evidence" value="ECO:0007669"/>
    <property type="project" value="InterPro"/>
</dbReference>
<evidence type="ECO:0000313" key="8">
    <source>
        <dbReference type="Proteomes" id="UP000694844"/>
    </source>
</evidence>
<comment type="subcellular location">
    <subcellularLocation>
        <location evidence="1">Membrane</location>
        <topology evidence="1">Multi-pass membrane protein</topology>
    </subcellularLocation>
</comment>
<evidence type="ECO:0000256" key="2">
    <source>
        <dbReference type="ARBA" id="ARBA00022692"/>
    </source>
</evidence>
<dbReference type="GO" id="GO:0004888">
    <property type="term" value="F:transmembrane signaling receptor activity"/>
    <property type="evidence" value="ECO:0007669"/>
    <property type="project" value="InterPro"/>
</dbReference>
<keyword evidence="8" id="KW-1185">Reference proteome</keyword>
<dbReference type="GO" id="GO:0016020">
    <property type="term" value="C:membrane"/>
    <property type="evidence" value="ECO:0007669"/>
    <property type="project" value="UniProtKB-SubCell"/>
</dbReference>
<gene>
    <name evidence="9" type="primary">LOC111137822</name>
</gene>
<organism evidence="8 9">
    <name type="scientific">Crassostrea virginica</name>
    <name type="common">Eastern oyster</name>
    <dbReference type="NCBI Taxonomy" id="6565"/>
    <lineage>
        <taxon>Eukaryota</taxon>
        <taxon>Metazoa</taxon>
        <taxon>Spiralia</taxon>
        <taxon>Lophotrochozoa</taxon>
        <taxon>Mollusca</taxon>
        <taxon>Bivalvia</taxon>
        <taxon>Autobranchia</taxon>
        <taxon>Pteriomorphia</taxon>
        <taxon>Ostreida</taxon>
        <taxon>Ostreoidea</taxon>
        <taxon>Ostreidae</taxon>
        <taxon>Crassostrea</taxon>
    </lineage>
</organism>
<dbReference type="KEGG" id="cvn:111137822"/>
<sequence>MIDVVEAATAKKAADENVKLSKVFKTLSSNIEKNNELLNRLLELTLESESDKGLAPLHSVLSRGIHVQRDDKITVEIKVTFLKINDIDTVDQKFQAEIFVTAKWHDPLIKGDEKVFDPTWMWSPKLIILNIDGSVCEEHIDYSLTPGDDNNLALVQLVWRFKGFFKENLELQHFPMDVQDLTISISTERSVHEIALIEDQTSLSSVNTQAFLDASEWNLYNHTESFRDKTTVEYASSTVHPILHVQCRVARKIGYFVWNIIFIVFLIIGLTFASYSIEVDSADRLAVNITLFLTAVAFKLVVKQSLPTISYLTYLDLYVLAALIFLALNATQNATMKSLATKFQMKEVRIYDRNSIACLAAIFTFFHIIFGIYIAVTATRRRWKMQEKDKLYEERKNYMERSQFSRVGARRKRKYPPMSQPRGSLESVFESRY</sequence>
<dbReference type="SUPFAM" id="SSF90112">
    <property type="entry name" value="Neurotransmitter-gated ion-channel transmembrane pore"/>
    <property type="match status" value="1"/>
</dbReference>
<dbReference type="InterPro" id="IPR036719">
    <property type="entry name" value="Neuro-gated_channel_TM_sf"/>
</dbReference>
<name>A0A8B8EYW1_CRAVI</name>
<accession>A0A8B8EYW1</accession>
<feature type="transmembrane region" description="Helical" evidence="6">
    <location>
        <begin position="354"/>
        <end position="376"/>
    </location>
</feature>
<dbReference type="SUPFAM" id="SSF63712">
    <property type="entry name" value="Nicotinic receptor ligand binding domain-like"/>
    <property type="match status" value="1"/>
</dbReference>
<feature type="region of interest" description="Disordered" evidence="5">
    <location>
        <begin position="408"/>
        <end position="433"/>
    </location>
</feature>
<reference evidence="9" key="1">
    <citation type="submission" date="2025-08" db="UniProtKB">
        <authorList>
            <consortium name="RefSeq"/>
        </authorList>
    </citation>
    <scope>IDENTIFICATION</scope>
    <source>
        <tissue evidence="9">Whole sample</tissue>
    </source>
</reference>
<feature type="domain" description="Neurotransmitter-gated ion-channel ligand-binding" evidence="7">
    <location>
        <begin position="69"/>
        <end position="252"/>
    </location>
</feature>
<proteinExistence type="predicted"/>
<evidence type="ECO:0000256" key="5">
    <source>
        <dbReference type="SAM" id="MobiDB-lite"/>
    </source>
</evidence>
<evidence type="ECO:0000259" key="7">
    <source>
        <dbReference type="Pfam" id="PF02931"/>
    </source>
</evidence>
<dbReference type="Proteomes" id="UP000694844">
    <property type="component" value="Chromosome 5"/>
</dbReference>
<dbReference type="PANTHER" id="PTHR18945">
    <property type="entry name" value="NEUROTRANSMITTER GATED ION CHANNEL"/>
    <property type="match status" value="1"/>
</dbReference>
<evidence type="ECO:0000256" key="3">
    <source>
        <dbReference type="ARBA" id="ARBA00022989"/>
    </source>
</evidence>
<feature type="transmembrane region" description="Helical" evidence="6">
    <location>
        <begin position="314"/>
        <end position="334"/>
    </location>
</feature>
<evidence type="ECO:0000256" key="6">
    <source>
        <dbReference type="SAM" id="Phobius"/>
    </source>
</evidence>
<keyword evidence="2 6" id="KW-0812">Transmembrane</keyword>
<evidence type="ECO:0000256" key="4">
    <source>
        <dbReference type="ARBA" id="ARBA00023136"/>
    </source>
</evidence>
<dbReference type="Gene3D" id="2.70.170.10">
    <property type="entry name" value="Neurotransmitter-gated ion-channel ligand-binding domain"/>
    <property type="match status" value="1"/>
</dbReference>
<dbReference type="InterPro" id="IPR006201">
    <property type="entry name" value="Neur_channel"/>
</dbReference>
<evidence type="ECO:0000313" key="9">
    <source>
        <dbReference type="RefSeq" id="XP_022345194.1"/>
    </source>
</evidence>
<keyword evidence="3 6" id="KW-1133">Transmembrane helix</keyword>
<dbReference type="Pfam" id="PF02931">
    <property type="entry name" value="Neur_chan_LBD"/>
    <property type="match status" value="1"/>
</dbReference>
<dbReference type="InterPro" id="IPR036734">
    <property type="entry name" value="Neur_chan_lig-bd_sf"/>
</dbReference>
<dbReference type="InterPro" id="IPR006202">
    <property type="entry name" value="Neur_chan_lig-bd"/>
</dbReference>
<feature type="transmembrane region" description="Helical" evidence="6">
    <location>
        <begin position="285"/>
        <end position="302"/>
    </location>
</feature>
<dbReference type="OrthoDB" id="5975154at2759"/>
<feature type="transmembrane region" description="Helical" evidence="6">
    <location>
        <begin position="253"/>
        <end position="273"/>
    </location>
</feature>
<dbReference type="RefSeq" id="XP_022345194.1">
    <property type="nucleotide sequence ID" value="XM_022489486.1"/>
</dbReference>
<dbReference type="Gene3D" id="1.20.58.390">
    <property type="entry name" value="Neurotransmitter-gated ion-channel transmembrane domain"/>
    <property type="match status" value="1"/>
</dbReference>